<dbReference type="InterPro" id="IPR014031">
    <property type="entry name" value="Ketoacyl_synth_C"/>
</dbReference>
<dbReference type="PROSITE" id="PS00606">
    <property type="entry name" value="KS3_1"/>
    <property type="match status" value="1"/>
</dbReference>
<dbReference type="PROSITE" id="PS52004">
    <property type="entry name" value="KS3_2"/>
    <property type="match status" value="1"/>
</dbReference>
<dbReference type="CDD" id="cd08956">
    <property type="entry name" value="KR_3_FAS_SDR_x"/>
    <property type="match status" value="2"/>
</dbReference>
<feature type="region of interest" description="Disordered" evidence="7">
    <location>
        <begin position="2708"/>
        <end position="2731"/>
    </location>
</feature>
<dbReference type="InterPro" id="IPR055123">
    <property type="entry name" value="SpnB-like_Rossmann"/>
</dbReference>
<dbReference type="Pfam" id="PF02801">
    <property type="entry name" value="Ketoacyl-synt_C"/>
    <property type="match status" value="1"/>
</dbReference>
<dbReference type="Gene3D" id="3.90.180.10">
    <property type="entry name" value="Medium-chain alcohol dehydrogenases, catalytic domain"/>
    <property type="match status" value="2"/>
</dbReference>
<dbReference type="SMART" id="SM01294">
    <property type="entry name" value="PKS_PP_betabranch"/>
    <property type="match status" value="2"/>
</dbReference>
<dbReference type="CDD" id="cd05195">
    <property type="entry name" value="enoyl_red"/>
    <property type="match status" value="2"/>
</dbReference>
<comment type="caution">
    <text evidence="11">The sequence shown here is derived from an EMBL/GenBank/DDBJ whole genome shotgun (WGS) entry which is preliminary data.</text>
</comment>
<evidence type="ECO:0000256" key="4">
    <source>
        <dbReference type="ARBA" id="ARBA00023268"/>
    </source>
</evidence>
<dbReference type="Pfam" id="PF22621">
    <property type="entry name" value="CurL-like_PKS_C"/>
    <property type="match status" value="1"/>
</dbReference>
<dbReference type="Gene3D" id="3.10.129.110">
    <property type="entry name" value="Polyketide synthase dehydratase"/>
    <property type="match status" value="2"/>
</dbReference>
<keyword evidence="2" id="KW-0597">Phosphoprotein</keyword>
<dbReference type="Pfam" id="PF22953">
    <property type="entry name" value="SpnB_Rossmann"/>
    <property type="match status" value="2"/>
</dbReference>
<dbReference type="SMART" id="SM00823">
    <property type="entry name" value="PKS_PP"/>
    <property type="match status" value="2"/>
</dbReference>
<feature type="region of interest" description="C-terminal hotdog fold" evidence="6">
    <location>
        <begin position="2668"/>
        <end position="2824"/>
    </location>
</feature>
<dbReference type="RefSeq" id="WP_380758839.1">
    <property type="nucleotide sequence ID" value="NZ_JBHSRF010000055.1"/>
</dbReference>
<dbReference type="Pfam" id="PF08659">
    <property type="entry name" value="KR"/>
    <property type="match status" value="2"/>
</dbReference>
<dbReference type="Pfam" id="PF08240">
    <property type="entry name" value="ADH_N"/>
    <property type="match status" value="2"/>
</dbReference>
<evidence type="ECO:0000256" key="2">
    <source>
        <dbReference type="ARBA" id="ARBA00022553"/>
    </source>
</evidence>
<dbReference type="InterPro" id="IPR014030">
    <property type="entry name" value="Ketoacyl_synth_N"/>
</dbReference>
<feature type="domain" description="Ketosynthase family 3 (KS3)" evidence="9">
    <location>
        <begin position="1641"/>
        <end position="2067"/>
    </location>
</feature>
<dbReference type="Gene3D" id="3.40.50.720">
    <property type="entry name" value="NAD(P)-binding Rossmann-like Domain"/>
    <property type="match status" value="2"/>
</dbReference>
<dbReference type="InterPro" id="IPR057326">
    <property type="entry name" value="KR_dom"/>
</dbReference>
<feature type="domain" description="PKS/mFAS DH" evidence="10">
    <location>
        <begin position="458"/>
        <end position="740"/>
    </location>
</feature>
<evidence type="ECO:0000313" key="12">
    <source>
        <dbReference type="Proteomes" id="UP001596137"/>
    </source>
</evidence>
<dbReference type="InterPro" id="IPR050091">
    <property type="entry name" value="PKS_NRPS_Biosynth_Enz"/>
</dbReference>
<dbReference type="PROSITE" id="PS50075">
    <property type="entry name" value="CARRIER"/>
    <property type="match status" value="2"/>
</dbReference>
<feature type="domain" description="Carrier" evidence="8">
    <location>
        <begin position="1548"/>
        <end position="1623"/>
    </location>
</feature>
<dbReference type="Proteomes" id="UP001596137">
    <property type="component" value="Unassembled WGS sequence"/>
</dbReference>
<dbReference type="Gene3D" id="3.40.50.11460">
    <property type="match status" value="2"/>
</dbReference>
<dbReference type="InterPro" id="IPR016036">
    <property type="entry name" value="Malonyl_transacylase_ACP-bd"/>
</dbReference>
<dbReference type="Pfam" id="PF13602">
    <property type="entry name" value="ADH_zinc_N_2"/>
    <property type="match status" value="2"/>
</dbReference>
<dbReference type="InterPro" id="IPR016039">
    <property type="entry name" value="Thiolase-like"/>
</dbReference>
<feature type="active site" description="Proton donor; for dehydratase activity" evidence="6">
    <location>
        <position position="660"/>
    </location>
</feature>
<evidence type="ECO:0000256" key="6">
    <source>
        <dbReference type="PROSITE-ProRule" id="PRU01363"/>
    </source>
</evidence>
<evidence type="ECO:0000259" key="9">
    <source>
        <dbReference type="PROSITE" id="PS52004"/>
    </source>
</evidence>
<evidence type="ECO:0000259" key="8">
    <source>
        <dbReference type="PROSITE" id="PS50075"/>
    </source>
</evidence>
<dbReference type="InterPro" id="IPR036291">
    <property type="entry name" value="NAD(P)-bd_dom_sf"/>
</dbReference>
<dbReference type="SUPFAM" id="SSF50129">
    <property type="entry name" value="GroES-like"/>
    <property type="match status" value="2"/>
</dbReference>
<feature type="region of interest" description="N-terminal hotdog fold" evidence="6">
    <location>
        <begin position="2533"/>
        <end position="2655"/>
    </location>
</feature>
<dbReference type="Pfam" id="PF00109">
    <property type="entry name" value="ketoacyl-synt"/>
    <property type="match status" value="1"/>
</dbReference>
<feature type="domain" description="Carrier" evidence="8">
    <location>
        <begin position="3617"/>
        <end position="3692"/>
    </location>
</feature>
<dbReference type="SMART" id="SM00822">
    <property type="entry name" value="PKS_KR"/>
    <property type="match status" value="2"/>
</dbReference>
<feature type="active site" description="Proton donor; for dehydratase activity" evidence="6">
    <location>
        <position position="2744"/>
    </location>
</feature>
<dbReference type="SMART" id="SM00825">
    <property type="entry name" value="PKS_KS"/>
    <property type="match status" value="1"/>
</dbReference>
<dbReference type="InterPro" id="IPR020807">
    <property type="entry name" value="PKS_DH"/>
</dbReference>
<reference evidence="12" key="1">
    <citation type="journal article" date="2019" name="Int. J. Syst. Evol. Microbiol.">
        <title>The Global Catalogue of Microorganisms (GCM) 10K type strain sequencing project: providing services to taxonomists for standard genome sequencing and annotation.</title>
        <authorList>
            <consortium name="The Broad Institute Genomics Platform"/>
            <consortium name="The Broad Institute Genome Sequencing Center for Infectious Disease"/>
            <person name="Wu L."/>
            <person name="Ma J."/>
        </authorList>
    </citation>
    <scope>NUCLEOTIDE SEQUENCE [LARGE SCALE GENOMIC DNA]</scope>
    <source>
        <strain evidence="12">JCM 30346</strain>
    </source>
</reference>
<dbReference type="InterPro" id="IPR001227">
    <property type="entry name" value="Ac_transferase_dom_sf"/>
</dbReference>
<dbReference type="InterPro" id="IPR032821">
    <property type="entry name" value="PKS_assoc"/>
</dbReference>
<dbReference type="InterPro" id="IPR002364">
    <property type="entry name" value="Quin_OxRdtase/zeta-crystal_CS"/>
</dbReference>
<dbReference type="InterPro" id="IPR020841">
    <property type="entry name" value="PKS_Beta-ketoAc_synthase_dom"/>
</dbReference>
<feature type="compositionally biased region" description="Pro residues" evidence="7">
    <location>
        <begin position="2653"/>
        <end position="2667"/>
    </location>
</feature>
<dbReference type="Pfam" id="PF16197">
    <property type="entry name" value="KAsynt_C_assoc"/>
    <property type="match status" value="1"/>
</dbReference>
<dbReference type="InterPro" id="IPR042104">
    <property type="entry name" value="PKS_dehydratase_sf"/>
</dbReference>
<dbReference type="InterPro" id="IPR020806">
    <property type="entry name" value="PKS_PP-bd"/>
</dbReference>
<dbReference type="CDD" id="cd00833">
    <property type="entry name" value="PKS"/>
    <property type="match status" value="1"/>
</dbReference>
<keyword evidence="3" id="KW-0808">Transferase</keyword>
<dbReference type="InterPro" id="IPR013968">
    <property type="entry name" value="PKS_KR"/>
</dbReference>
<dbReference type="SMART" id="SM00827">
    <property type="entry name" value="PKS_AT"/>
    <property type="match status" value="2"/>
</dbReference>
<feature type="region of interest" description="N-terminal hotdog fold" evidence="6">
    <location>
        <begin position="458"/>
        <end position="580"/>
    </location>
</feature>
<dbReference type="InterPro" id="IPR006162">
    <property type="entry name" value="Ppantetheine_attach_site"/>
</dbReference>
<dbReference type="PROSITE" id="PS00012">
    <property type="entry name" value="PHOSPHOPANTETHEINE"/>
    <property type="match status" value="2"/>
</dbReference>
<dbReference type="SUPFAM" id="SSF51735">
    <property type="entry name" value="NAD(P)-binding Rossmann-fold domains"/>
    <property type="match status" value="6"/>
</dbReference>
<keyword evidence="1" id="KW-0596">Phosphopantetheine</keyword>
<dbReference type="SMART" id="SM00829">
    <property type="entry name" value="PKS_ER"/>
    <property type="match status" value="2"/>
</dbReference>
<dbReference type="InterPro" id="IPR013154">
    <property type="entry name" value="ADH-like_N"/>
</dbReference>
<dbReference type="PANTHER" id="PTHR43775:SF51">
    <property type="entry name" value="INACTIVE PHENOLPHTHIOCEROL SYNTHESIS POLYKETIDE SYNTHASE TYPE I PKS1-RELATED"/>
    <property type="match status" value="1"/>
</dbReference>
<proteinExistence type="predicted"/>
<evidence type="ECO:0000313" key="11">
    <source>
        <dbReference type="EMBL" id="MFC6085082.1"/>
    </source>
</evidence>
<dbReference type="Pfam" id="PF00698">
    <property type="entry name" value="Acyl_transf_1"/>
    <property type="match status" value="2"/>
</dbReference>
<feature type="active site" description="Proton acceptor; for dehydratase activity" evidence="6">
    <location>
        <position position="490"/>
    </location>
</feature>
<name>A0ABW1NQS3_9ACTN</name>
<dbReference type="Pfam" id="PF21089">
    <property type="entry name" value="PKS_DH_N"/>
    <property type="match status" value="2"/>
</dbReference>
<dbReference type="InterPro" id="IPR016035">
    <property type="entry name" value="Acyl_Trfase/lysoPLipase"/>
</dbReference>
<feature type="domain" description="PKS/mFAS DH" evidence="10">
    <location>
        <begin position="2533"/>
        <end position="2824"/>
    </location>
</feature>
<feature type="region of interest" description="C-terminal hotdog fold" evidence="6">
    <location>
        <begin position="593"/>
        <end position="740"/>
    </location>
</feature>
<dbReference type="InterPro" id="IPR018201">
    <property type="entry name" value="Ketoacyl_synth_AS"/>
</dbReference>
<evidence type="ECO:0000256" key="7">
    <source>
        <dbReference type="SAM" id="MobiDB-lite"/>
    </source>
</evidence>
<gene>
    <name evidence="11" type="ORF">ACFP1K_28235</name>
</gene>
<feature type="region of interest" description="Disordered" evidence="7">
    <location>
        <begin position="2645"/>
        <end position="2671"/>
    </location>
</feature>
<dbReference type="Gene3D" id="3.40.366.10">
    <property type="entry name" value="Malonyl-Coenzyme A Acyl Carrier Protein, domain 2"/>
    <property type="match status" value="2"/>
</dbReference>
<dbReference type="SUPFAM" id="SSF47336">
    <property type="entry name" value="ACP-like"/>
    <property type="match status" value="2"/>
</dbReference>
<dbReference type="SUPFAM" id="SSF53901">
    <property type="entry name" value="Thiolase-like"/>
    <property type="match status" value="1"/>
</dbReference>
<evidence type="ECO:0000256" key="3">
    <source>
        <dbReference type="ARBA" id="ARBA00022679"/>
    </source>
</evidence>
<dbReference type="EMBL" id="JBHSRF010000055">
    <property type="protein sequence ID" value="MFC6085082.1"/>
    <property type="molecule type" value="Genomic_DNA"/>
</dbReference>
<sequence>MDGPVGMPWLLSAKGAEALVAQAERLAEFVDGRTGLGAGDIAYALATTRTKFEHRAVLVVDGGGRERYRRAVADLIDGVPNGDIVSGVAGVPGKVAMMFTGQGSQRAGMGRELYRRFEVFATALDEVCAQLDGHLGRSLKTVMFAEPETDEARLLDTTQFTQPALFALQVALYRLAESFGIRPDHLIGHSIGELTAAHLAGILTLQDACTLVAARARLMQSATPGGAMAALQATETDVLPLLTDGVSVAAVNGPASLVISGDRDAVTSIADHWRTTGRNATLLRVSHAFHSPHMDPILDEFQATAETLTYSTPHTPVISNLTGEPAGEEITTPAYWTRHIRETVRFTDGITTLASLGTTVYLELGPDSTLTTFTTQTVETQVHAVPALRPKRPETHTLLTALATLHTIGVPVDWTPLLTAPAQRVALPTYPFQQHRFWLEAPANSGNAAELGLVAADHPFLGAGVQMAGDDSWVFTSRIGLTTHPWLADHAIGDTVLVPATAFIDLAIATGDHAGCTAVEELIVYAPLVLDPATPVTLQLTLAAPDDQDRRTLSIHSRPNTTATWTQHATATLTSALITVPSPDPSDRPPADAVPVDVTGAYPTLARHGYHYGTAFQGLQAMWRHGDDIYADIHLPSLDSPDSTGAAGGTGHPIHPALLDAALHPIAVHMLETRDREDGRLLPFSFTGIHLYATGATHLRAHLTPTGDTTYRLALTDPTGAPVATVDTITLRAASTTGATSGEPLYRVNWTPLPLPTPPTPAESWAIIGTPLPATGIQADHYPDLAALQNALTTGTPAPPVVITTTFTTHDDHPDIAQAARQAVHQGVELLQRWLADDRLTDTRLIITTTGAAPVETGQDIDLVNAPIWGLIRSAQNENPDRITLLDLPPHTTGPLIANQAAITQDADTPAEADLSVIGALIEADEPQAAIRDGRVLVPRLTAVQATGDALVVPQQGCWRLEVTAPGTIDGLTVIEHEADTRPLRPGEVRLDVRAAGINFRDLLMTLDLYPGDVVIGSEAAGIVTEIGPGVTRHRVGDKVMGLVSHATAPVAVTEEHMVVPMPAGWTYSQAAATPIAFATAYYSLVDLAGTQPGDNVLIHAAAGAVGQAATQLAHHLGAEVYATAHPAKWPTLTTNGIPAERQANSRTTEFEQRFGAVRMNTIVNSLTGEAIDASLRLLRNGGNFVEMGKIDIRPGIPEEHPGIAYRPFDLTDAGPERLNQILTHLTELFDQGHLRALPTTTWPVTHTRQALRHLQTGQHTGKNVVTIPSRDTTALITGGTGTLGTLLAEHLVTRHGVRHLLLTSRQGPDAPGAADTRQRLTELGAEVTVAACDIADPEALAALLASIPPEHPLTTVVHAAGVLADATVENLTSEQIDTVLLPKIAAAFNLHTQTRHLNLDDFVLFSSITATIGTPGQGNYAAANTFLDALAHHRHTHHQVATSLGWSLWEQSSALTGNLTGTDHTRMARGGLRPLSTRQALAHYTSGTTHTHPHLIPATITPVTPVPPILRDLAPAGPSRRAAAAGTGGGGGWTDRMAALPADERRRAVEDLVRTIVTTVLGHTTPGAVDPARAFKDIGFDSLTGIELRNHVNAATGLRLPTTVVFDHPTPAALAAYLLTRVPGTATASAAVTRTATATDEPIAIVSMACRFPGGVRSPEDLWRLVDTGTDAIDEFPGNRGWDLRGLYDPDPDRPGTTYARTGGFLHDAADFDPAFFGISPREALAMDPQQRLLLLTAWETLERAGIDPASLHGSNTGVFAGLIYTDYASRLPTLPPGLEGYIGTGNTASVATGRLAFTFGFHGPAVTVDTACSSSLVAVHLAAQALRGGECDLAMAGGVTVMASPNTFIEFSRQRGLAPDGRCKSFAAGADGTAWGEGAGLILLERLSDAQRNGHRILAVIRGSAVNQDGASNGLTAPNGPSQERVIQQALAGAGLTPADVDAVEAHGTGTTLGDPIEAQALLATYGQDRPAGHPLYLGSIKSNIGHTQAAAGVAGIIKMVQAMRHDRLPRSLHIDAPSPHVDWTTGSIALLDTPRPWTPNDHPRRAAVSSFGISGTNAHLILEESPVPAEVAPDDDETPAVVPWVLSAKTPEALRAQAGQLADLAGTATVARIGHALVTTRATFDHRAVVLGSTRDELAETLRALAEGADTPGAVAGHTARPGKTVFVFPGQGSQWPGMARELMDDSEVFRQHIEACAEALSPHTGWSLVDVLRGGAPSLSRVDVVQPALWAIMVSLAAVWRSHGVHPDAVVGHSQGEIAAAYVAGALTLEDAAAVVARRSQALATLSGTGGMASVLLPAAQVRDRLRSWGGDLHIAATNGPATTIVAGDRNTLDEFRLLCEAEGVHARAVDVDYASHTPHIEALRDELTGLLAGVTPRASEIAFYSTVTGDRLDTTALDAAYWYTNLRQPVRFEEATRALVQAGHGLFVENSAHPVLTGAVQETLESLGDARGTALGTLRRDDGGRRRMLTSLAQAYIGGAPVDWAAMYPPNPAPVDLPTYPFQRHRFWLEAPAGAGNAAELGLVAGGHPLLGTGVQVAEDDSWVFTGRIGLNGHPWLADHAIGDTVIVPAAALIDLAVATGDHAGCTAVEELIVHTPLILDPGGTLTLQLTLGAPGEDGARPLSVHSRPDGTATWTQHATATLSSGPQSPPDLDPSPWPPPGAEAHDLTDAYSLLAGHGYNYGPTFQGLHAMWRHGEDLYADVRLPDTPDPSGTGADSGAHHDLAGTGTAHAIHPALLDAALHPLAVHMLAARGATGPRLLPFSFTGIRLYATGATHLRAHLAPTGDTTYRLTLTDPAGAPVATVDTITLRAATAAPTTSGEPLHRIGWTPLPLPAAPAPDRRWAVLGPPLPTAGIQADHYPDLASLQNALATGTPAPPVVITTAFTTHDDHPDTAQAARQAVHQGVDLLQRWLADDRLTDTRLIITTTGAAPVETGQDIDLVNAPIWGLIRSAQNENPDRFLLLDLPHTPLVNGTAPAGTDLSVIGALIEADEPQAAVRDGRVLVPRLTATPTTGDALVVPQEGCWRLEVTAPGTIDGLTVIDHDTRPLRPGEVRLDVRAAGINFRDLLMTLDLYPGPTVIGSEAAGIITEIGPGVTTHQVGDKVMGLVPHSTAPTAVTEALLVVPMPDGWSFTEAAAVPVAFATAYYSLVDLASTRPGDNVLIHAAAGGVGQAATQLARHLGAEVYATAHPAKWPTLTANGIPAERQANSRTTEFEQRFGAVRMNTIVNSLTGEAIDASLRLLRSGGHFVEMGKIDIRPGIPREYPGIAYQPFDLTDAGPERLNQILTHLSELFDQGHLRALPLTVWPVTHTRQALRHLQTGRHTGKIVVTVPTGNGTTLITGGTGTLGALLARHLVTRHGVRHLLLTSRQGPAAPGAAELRDELTALGAEVTVTACDVTDPAAVRRLLDGVPAGHPLTTVVHATGVLADATVENLTPEQIDAAVLPKIVAAWNLHTQTRHLDLDAFILFSSITATIGSPGQANYAAANSFLDALAHHRHTHHQVATSLGWSLWEQASGLTGKLTGTDHTRLARGGLRPLGTRQALAHYTDATTHTRPHLVPATIVPSSPAPPILRDLAPATTKRRAAGAVRDRSWLDRMATLPAEERGRAAEELVRGVAATVLGHASPAGIDPGQAFKDIGFDSLTGIELRNRINTITGLRLPTTVVFDHPTPSSLAGYLVTRLAPQASSAPPPVLDDLERLERRLAGLGEHDEVRTAVDARLRGLMTRWTDSQGATELADTAARIQEASVEEILAFIDHDLGRAADLALREGSSSERNRSA</sequence>
<feature type="active site" description="Proton acceptor; for dehydratase activity" evidence="6">
    <location>
        <position position="2565"/>
    </location>
</feature>
<keyword evidence="5" id="KW-0012">Acyltransferase</keyword>
<dbReference type="SUPFAM" id="SSF52151">
    <property type="entry name" value="FabD/lysophospholipase-like"/>
    <property type="match status" value="2"/>
</dbReference>
<dbReference type="InterPro" id="IPR049551">
    <property type="entry name" value="PKS_DH_C"/>
</dbReference>
<dbReference type="InterPro" id="IPR036736">
    <property type="entry name" value="ACP-like_sf"/>
</dbReference>
<keyword evidence="12" id="KW-1185">Reference proteome</keyword>
<dbReference type="InterPro" id="IPR049552">
    <property type="entry name" value="PKS_DH_N"/>
</dbReference>
<dbReference type="InterPro" id="IPR011032">
    <property type="entry name" value="GroES-like_sf"/>
</dbReference>
<dbReference type="Gene3D" id="3.30.70.3290">
    <property type="match status" value="2"/>
</dbReference>
<evidence type="ECO:0000259" key="10">
    <source>
        <dbReference type="PROSITE" id="PS52019"/>
    </source>
</evidence>
<accession>A0ABW1NQS3</accession>
<dbReference type="Pfam" id="PF00550">
    <property type="entry name" value="PP-binding"/>
    <property type="match status" value="2"/>
</dbReference>
<dbReference type="Pfam" id="PF14765">
    <property type="entry name" value="PS-DH"/>
    <property type="match status" value="2"/>
</dbReference>
<evidence type="ECO:0000256" key="5">
    <source>
        <dbReference type="ARBA" id="ARBA00023315"/>
    </source>
</evidence>
<dbReference type="InterPro" id="IPR009081">
    <property type="entry name" value="PP-bd_ACP"/>
</dbReference>
<dbReference type="PROSITE" id="PS01162">
    <property type="entry name" value="QOR_ZETA_CRYSTAL"/>
    <property type="match status" value="1"/>
</dbReference>
<evidence type="ECO:0000256" key="1">
    <source>
        <dbReference type="ARBA" id="ARBA00022450"/>
    </source>
</evidence>
<dbReference type="Gene3D" id="3.40.47.10">
    <property type="match status" value="1"/>
</dbReference>
<dbReference type="InterPro" id="IPR049900">
    <property type="entry name" value="PKS_mFAS_DH"/>
</dbReference>
<dbReference type="SUPFAM" id="SSF55048">
    <property type="entry name" value="Probable ACP-binding domain of malonyl-CoA ACP transacylase"/>
    <property type="match status" value="2"/>
</dbReference>
<dbReference type="Gene3D" id="1.10.1200.10">
    <property type="entry name" value="ACP-like"/>
    <property type="match status" value="2"/>
</dbReference>
<protein>
    <submittedName>
        <fullName evidence="11">SDR family NAD(P)-dependent oxidoreductase</fullName>
    </submittedName>
</protein>
<dbReference type="InterPro" id="IPR020843">
    <property type="entry name" value="ER"/>
</dbReference>
<keyword evidence="4" id="KW-0511">Multifunctional enzyme</keyword>
<dbReference type="SMART" id="SM00826">
    <property type="entry name" value="PKS_DH"/>
    <property type="match status" value="2"/>
</dbReference>
<dbReference type="PROSITE" id="PS52019">
    <property type="entry name" value="PKS_MFAS_DH"/>
    <property type="match status" value="2"/>
</dbReference>
<dbReference type="PANTHER" id="PTHR43775">
    <property type="entry name" value="FATTY ACID SYNTHASE"/>
    <property type="match status" value="1"/>
</dbReference>
<dbReference type="InterPro" id="IPR014043">
    <property type="entry name" value="Acyl_transferase_dom"/>
</dbReference>
<organism evidence="11 12">
    <name type="scientific">Sphaerisporangium aureirubrum</name>
    <dbReference type="NCBI Taxonomy" id="1544736"/>
    <lineage>
        <taxon>Bacteria</taxon>
        <taxon>Bacillati</taxon>
        <taxon>Actinomycetota</taxon>
        <taxon>Actinomycetes</taxon>
        <taxon>Streptosporangiales</taxon>
        <taxon>Streptosporangiaceae</taxon>
        <taxon>Sphaerisporangium</taxon>
    </lineage>
</organism>